<dbReference type="EMBL" id="JAEUBE010000087">
    <property type="protein sequence ID" value="KAH3670719.1"/>
    <property type="molecule type" value="Genomic_DNA"/>
</dbReference>
<name>A0A9P8PFX2_9ASCO</name>
<organism evidence="2 3">
    <name type="scientific">Ogataea philodendri</name>
    <dbReference type="NCBI Taxonomy" id="1378263"/>
    <lineage>
        <taxon>Eukaryota</taxon>
        <taxon>Fungi</taxon>
        <taxon>Dikarya</taxon>
        <taxon>Ascomycota</taxon>
        <taxon>Saccharomycotina</taxon>
        <taxon>Pichiomycetes</taxon>
        <taxon>Pichiales</taxon>
        <taxon>Pichiaceae</taxon>
        <taxon>Ogataea</taxon>
    </lineage>
</organism>
<dbReference type="Proteomes" id="UP000769157">
    <property type="component" value="Unassembled WGS sequence"/>
</dbReference>
<feature type="compositionally biased region" description="Basic and acidic residues" evidence="1">
    <location>
        <begin position="148"/>
        <end position="161"/>
    </location>
</feature>
<sequence>MGSDSEQLCSEPFVEGPDTFALDGLDQTVDWTGVLVALLVVDSREDDISRIHHHTDSQAGDRAGQQMEVCSFVDPAGFEQLVFGKVVDWQLDGRAHSRSDDGRVHALEQPQHTALLELRRKTVPGGLVVGLLSDLDACGVRLHSGLDQVERRPDDGSRDTGKSAGNNVDGDVLHGVRFPRREHESVQEIPHGLVQTQSTSIQTELIDVCAEQTFLTPTDALVLVD</sequence>
<evidence type="ECO:0000313" key="3">
    <source>
        <dbReference type="Proteomes" id="UP000769157"/>
    </source>
</evidence>
<protein>
    <submittedName>
        <fullName evidence="2">Uncharacterized protein</fullName>
    </submittedName>
</protein>
<evidence type="ECO:0000313" key="2">
    <source>
        <dbReference type="EMBL" id="KAH3670719.1"/>
    </source>
</evidence>
<keyword evidence="3" id="KW-1185">Reference proteome</keyword>
<reference evidence="2" key="2">
    <citation type="submission" date="2021-01" db="EMBL/GenBank/DDBJ databases">
        <authorList>
            <person name="Schikora-Tamarit M.A."/>
        </authorList>
    </citation>
    <scope>NUCLEOTIDE SEQUENCE</scope>
    <source>
        <strain evidence="2">CBS6075</strain>
    </source>
</reference>
<accession>A0A9P8PFX2</accession>
<evidence type="ECO:0000256" key="1">
    <source>
        <dbReference type="SAM" id="MobiDB-lite"/>
    </source>
</evidence>
<feature type="region of interest" description="Disordered" evidence="1">
    <location>
        <begin position="148"/>
        <end position="172"/>
    </location>
</feature>
<reference evidence="2" key="1">
    <citation type="journal article" date="2021" name="Open Biol.">
        <title>Shared evolutionary footprints suggest mitochondrial oxidative damage underlies multiple complex I losses in fungi.</title>
        <authorList>
            <person name="Schikora-Tamarit M.A."/>
            <person name="Marcet-Houben M."/>
            <person name="Nosek J."/>
            <person name="Gabaldon T."/>
        </authorList>
    </citation>
    <scope>NUCLEOTIDE SEQUENCE</scope>
    <source>
        <strain evidence="2">CBS6075</strain>
    </source>
</reference>
<dbReference type="RefSeq" id="XP_046064144.1">
    <property type="nucleotide sequence ID" value="XM_046201974.1"/>
</dbReference>
<comment type="caution">
    <text evidence="2">The sequence shown here is derived from an EMBL/GenBank/DDBJ whole genome shotgun (WGS) entry which is preliminary data.</text>
</comment>
<dbReference type="AlphaFoldDB" id="A0A9P8PFX2"/>
<dbReference type="GeneID" id="70233202"/>
<gene>
    <name evidence="2" type="ORF">OGAPHI_001234</name>
</gene>
<proteinExistence type="predicted"/>